<sequence>MEAERSKQRGSDFASLGKTNETVLTLARTLSVPRNPDSWLDLGADEDPPEDAPPNTAPRDLSREAEVADSDSDPTIVPPLRRRPGTCRPHLSDSTIDLPINRLSDASSAPDDVFTSHQEREVSSEDSSMGSFEAHTPSSASTDFNVAVRDNRQAELENLLLSTSKAGNVCLVTPRNGPFQDKLVAVLTNATSSAAGNGEISLPSDSESDDEACKTQIDAFAQAVQKWESDSPRPDAWVILQCMPMDEDGSPDARALQNWAETMGEKVERRVMGWQPREEAQGELVDDSSMPNEESKSPQHEKLPAWPEYLPTLWNEDEMAAAAARSNLAENKETELYALSAMQQLYFRTSVSPKSDPRAVADPGIRFTQSMLLYIRGGAALPDIEAAVEALSAHHSMLRARFPLTPDGWAQVIAPHGRSSYRFAHSSVESEIEILAIMEQAQASINVTTGPLFSVDHIRTGDGRQLLHLVAHHLVVDLPSWHIIVHDLDGLLSRGHLLSATALPFPHWIEYQNNEAKTPLAKLPFDINPTNLAYWNLDRGFSNTYADTESLSFVLSPEATHLIQTSTASSLRADAADMMLAALLYSFCLTFPDRDAPTVWKQELGRESVSQDFSIKDTVGWFTSLCPVTVSVGTETGFVQVLKMVKDTRRAIPRSGSTFFAAGFSSSSTPQTNIPVEITFNCVDNLQRIHRKGGVLEPVPAPGHDASGLMSDVGLRVGRIALFEVSVVIEDSAGTRVEALFNKHSQHHDRITTWIKRFEKAVLDGIDNLRAMEPELTLADTPLLKTSYRGMAQLSDSRLSALGLDSVVDIETIYPVSPAQQEILIAQAQDLDCFHVHSIYELGVTREGYPVDQARLCSAWEKLVATHPALRSVFIDSVSDDGLFDQVILKKISPDMLFLDSDRPEETLASLPSMRPAASHPRHRLSVCTMKHKTFIRVDASQAICDASSIHNLVLQLRQVYSGTPLAVDETLLLRHRERISTLDRSSGLDDWRRELADAKPCMFPPLTLHPQEMLQSRSFQLEITRDQLYSHCKGRQVDPSIVIRLAWALVLRSFVGTKRVTFGYLLSGRDEELSPAINSAIGSFATLLPCYVDLGPDLTLGDCLKNLVKFDTKARKRQFLTVMEIQHAMHMKGDNLFNTCLSFLDQSTIDDEGPSSGFDPKLITSARTSEFTLSLTVTSTRKQLHVNVGFRHLSATQAHNAINTFEQALRAILNATDRQPISSLDLFTGRDYAQLVVSDLESTMKGDKVSACLHKQILQHAPLRPDAPAVCAWDGNLSYQQLEVFVARLATYLVNVGVRPGVPIPIMLEKNRWSPVVMLAVLEAGGCFICLDIHDKTLAESTIRYLNPPIVIASEITSWKGVSPVVINLSLLSDIFFAALPPQTTVLAVDATPDHAACVFFTPSKTNPATAKSIFFTHTSLCSAFAAQGRALRITEDSRVFQLSPLSGDIALVEILGTLLHGGCVCIPKENEKIPDIGKSMARMRITWSYMTTVLARRIDPAAVPSLRTLCFRTRSLDRDIYGPWLNNREVLLAYGAPDVCPLGIAFAEVSSSPSTISNLIPAPLLGRFWILNPDDPKKLMPIGAIGELGIDSPELTPQRYIPGRLAKAPSSGQEAAKLKGRYLKTGHRVRYLDSGNIQFISSMRDEIVIGGTPVFVTDVEQCIRRCLGPKIDVAVDIVTTSDNIQVLVAFLELGSEFKGPSAFEEMSTEMKEKTFLLKKQVEASMANIQEHLKRVPMHHIPSAFVPLRHFPISSTLKVNKRKIQRSLAAMSYEQLMGISTVSNPAEVLRTKKPLPLTQGEDVMRRIWAAVLDKAPIDIRGCDSFLSLGGDRYLAAKMVVACRQAGFNVALSNVLRGLTLTEVCQAVAASDKLFNNAQGPSDGKNLLASAAGFDERFIKDVICPQLQVHWHDVIDVTVASAYQIRNLELGLYESRGDINCLVLRFNGPIRHQRLEAACEALTRQHPILRTAFAVHERRVYQILLKSFKAPFQRVACAAARLERLSEEAIKQDQEQHSRLSDPATRFIFLDAIKQGVLVIRVSFAQVDEASVSLLVQDLIALYDDASPVPKATFYDYMRASQAANYKDGMDFWKEQLAGAKMTQVVSHSKPYGPVAQVKTVAESVKVNPVLGITFDTVLKAAWANVLATLSGSSDVLFGERIYAYNIELPNHVDVTSLIGPLTNIIPVRVGFPAEHSTPLGLMRFLQNQRGVCRPYESAGFPEIVQNCSEWSYWTRFSTVVHHRSQAPMDGTTTLNMGNTTFTYKLMPPPARDCPDLYVCSTLDGPGKVDIEITYPEGRVSTKFATNAMKLLVSAIGMMTGAETQAEPLLPSAAELERIEPDIPLPRQDAPDDDKIPLTHLLSSEQRVAIHSIVNNAWTEILNPTALGVPKAQREHANFYDLWGSLLTASFFADYFNKELPKLEFPGVDKIHISAEDIMEHPNITAQVNLLALKMRNCGAITLPARRKSSTFSTSSGIWAPAPLTWKRSLRKLRPQESRSSMRDLGSKAGDWMRHKVNGGAGVGSREGASTPTMQDPILELGEEHEDSPPRSASRQSAHGKIRFHTPPVELGPSSHHQANLDGVSPLSPWTPFSATDDKKALLPAAAGDTPVVVLPPKPDPSFI</sequence>
<dbReference type="OMA" id="HRVRYLD"/>
<dbReference type="EMBL" id="KL660627">
    <property type="protein sequence ID" value="KFA64999.1"/>
    <property type="molecule type" value="Genomic_DNA"/>
</dbReference>
<feature type="region of interest" description="Disordered" evidence="4">
    <location>
        <begin position="2490"/>
        <end position="2583"/>
    </location>
</feature>
<dbReference type="InterPro" id="IPR036736">
    <property type="entry name" value="ACP-like_sf"/>
</dbReference>
<name>A0A084QM14_STAC4</name>
<evidence type="ECO:0000256" key="4">
    <source>
        <dbReference type="SAM" id="MobiDB-lite"/>
    </source>
</evidence>
<dbReference type="STRING" id="1283841.A0A084QM14"/>
<dbReference type="InterPro" id="IPR000873">
    <property type="entry name" value="AMP-dep_synth/lig_dom"/>
</dbReference>
<feature type="compositionally biased region" description="Basic and acidic residues" evidence="4">
    <location>
        <begin position="293"/>
        <end position="302"/>
    </location>
</feature>
<dbReference type="GO" id="GO:0003824">
    <property type="term" value="F:catalytic activity"/>
    <property type="evidence" value="ECO:0007669"/>
    <property type="project" value="InterPro"/>
</dbReference>
<dbReference type="SUPFAM" id="SSF52777">
    <property type="entry name" value="CoA-dependent acyltransferases"/>
    <property type="match status" value="6"/>
</dbReference>
<dbReference type="InterPro" id="IPR001242">
    <property type="entry name" value="Condensation_dom"/>
</dbReference>
<keyword evidence="8" id="KW-1185">Reference proteome</keyword>
<evidence type="ECO:0000313" key="7">
    <source>
        <dbReference type="EMBL" id="KFA64999.1"/>
    </source>
</evidence>
<protein>
    <recommendedName>
        <fullName evidence="9">Carrier domain-containing protein</fullName>
    </recommendedName>
</protein>
<proteinExistence type="inferred from homology"/>
<feature type="region of interest" description="Disordered" evidence="4">
    <location>
        <begin position="33"/>
        <end position="140"/>
    </location>
</feature>
<feature type="region of interest" description="Disordered" evidence="4">
    <location>
        <begin position="275"/>
        <end position="302"/>
    </location>
</feature>
<feature type="region of interest" description="Disordered" evidence="4">
    <location>
        <begin position="1"/>
        <end position="21"/>
    </location>
</feature>
<dbReference type="PANTHER" id="PTHR45398">
    <property type="match status" value="1"/>
</dbReference>
<dbReference type="Gene3D" id="3.30.559.30">
    <property type="entry name" value="Nonribosomal peptide synthetase, condensation domain"/>
    <property type="match status" value="3"/>
</dbReference>
<dbReference type="InterPro" id="IPR045851">
    <property type="entry name" value="AMP-bd_C_sf"/>
</dbReference>
<keyword evidence="2" id="KW-0597">Phosphoprotein</keyword>
<evidence type="ECO:0000259" key="6">
    <source>
        <dbReference type="Pfam" id="PF00668"/>
    </source>
</evidence>
<accession>A0A084QM14</accession>
<dbReference type="Gene3D" id="3.30.559.10">
    <property type="entry name" value="Chloramphenicol acetyltransferase-like domain"/>
    <property type="match status" value="3"/>
</dbReference>
<dbReference type="Pfam" id="PF00668">
    <property type="entry name" value="Condensation"/>
    <property type="match status" value="3"/>
</dbReference>
<dbReference type="SUPFAM" id="SSF47336">
    <property type="entry name" value="ACP-like"/>
    <property type="match status" value="1"/>
</dbReference>
<feature type="domain" description="Condensation" evidence="6">
    <location>
        <begin position="1942"/>
        <end position="2231"/>
    </location>
</feature>
<feature type="compositionally biased region" description="Polar residues" evidence="4">
    <location>
        <begin position="125"/>
        <end position="140"/>
    </location>
</feature>
<dbReference type="Pfam" id="PF00501">
    <property type="entry name" value="AMP-binding"/>
    <property type="match status" value="1"/>
</dbReference>
<feature type="domain" description="Condensation" evidence="6">
    <location>
        <begin position="811"/>
        <end position="1236"/>
    </location>
</feature>
<evidence type="ECO:0000256" key="1">
    <source>
        <dbReference type="ARBA" id="ARBA00022450"/>
    </source>
</evidence>
<evidence type="ECO:0000259" key="5">
    <source>
        <dbReference type="Pfam" id="PF00501"/>
    </source>
</evidence>
<feature type="domain" description="AMP-dependent synthetase/ligase" evidence="5">
    <location>
        <begin position="1262"/>
        <end position="1598"/>
    </location>
</feature>
<keyword evidence="1" id="KW-0596">Phosphopantetheine</keyword>
<dbReference type="InterPro" id="IPR023213">
    <property type="entry name" value="CAT-like_dom_sf"/>
</dbReference>
<dbReference type="InParanoid" id="A0A084QM14"/>
<dbReference type="SUPFAM" id="SSF56801">
    <property type="entry name" value="Acetyl-CoA synthetase-like"/>
    <property type="match status" value="1"/>
</dbReference>
<feature type="compositionally biased region" description="Basic and acidic residues" evidence="4">
    <location>
        <begin position="2494"/>
        <end position="2514"/>
    </location>
</feature>
<dbReference type="OrthoDB" id="416786at2759"/>
<dbReference type="HOGENOM" id="CLU_228664_0_0_1"/>
<gene>
    <name evidence="7" type="ORF">S40285_06881</name>
</gene>
<feature type="compositionally biased region" description="Basic and acidic residues" evidence="4">
    <location>
        <begin position="1"/>
        <end position="10"/>
    </location>
</feature>
<evidence type="ECO:0000313" key="8">
    <source>
        <dbReference type="Proteomes" id="UP000028524"/>
    </source>
</evidence>
<dbReference type="Gene3D" id="3.30.300.30">
    <property type="match status" value="1"/>
</dbReference>
<evidence type="ECO:0000256" key="3">
    <source>
        <dbReference type="ARBA" id="ARBA00029454"/>
    </source>
</evidence>
<comment type="similarity">
    <text evidence="3">Belongs to the NRP synthetase family.</text>
</comment>
<dbReference type="InterPro" id="IPR042099">
    <property type="entry name" value="ANL_N_sf"/>
</dbReference>
<evidence type="ECO:0000256" key="2">
    <source>
        <dbReference type="ARBA" id="ARBA00022553"/>
    </source>
</evidence>
<dbReference type="PANTHER" id="PTHR45398:SF1">
    <property type="entry name" value="ENZYME, PUTATIVE (JCVI)-RELATED"/>
    <property type="match status" value="1"/>
</dbReference>
<feature type="domain" description="Condensation" evidence="6">
    <location>
        <begin position="365"/>
        <end position="778"/>
    </location>
</feature>
<reference evidence="7 8" key="1">
    <citation type="journal article" date="2014" name="BMC Genomics">
        <title>Comparative genome sequencing reveals chemotype-specific gene clusters in the toxigenic black mold Stachybotrys.</title>
        <authorList>
            <person name="Semeiks J."/>
            <person name="Borek D."/>
            <person name="Otwinowski Z."/>
            <person name="Grishin N.V."/>
        </authorList>
    </citation>
    <scope>NUCLEOTIDE SEQUENCE [LARGE SCALE GENOMIC DNA]</scope>
    <source>
        <strain evidence="7 8">IBT 40285</strain>
    </source>
</reference>
<evidence type="ECO:0008006" key="9">
    <source>
        <dbReference type="Google" id="ProtNLM"/>
    </source>
</evidence>
<dbReference type="Gene3D" id="1.10.1200.10">
    <property type="entry name" value="ACP-like"/>
    <property type="match status" value="1"/>
</dbReference>
<dbReference type="Gene3D" id="3.40.50.12780">
    <property type="entry name" value="N-terminal domain of ligase-like"/>
    <property type="match status" value="1"/>
</dbReference>
<organism evidence="7 8">
    <name type="scientific">Stachybotrys chlorohalonatus (strain IBT 40285)</name>
    <dbReference type="NCBI Taxonomy" id="1283841"/>
    <lineage>
        <taxon>Eukaryota</taxon>
        <taxon>Fungi</taxon>
        <taxon>Dikarya</taxon>
        <taxon>Ascomycota</taxon>
        <taxon>Pezizomycotina</taxon>
        <taxon>Sordariomycetes</taxon>
        <taxon>Hypocreomycetidae</taxon>
        <taxon>Hypocreales</taxon>
        <taxon>Stachybotryaceae</taxon>
        <taxon>Stachybotrys</taxon>
    </lineage>
</organism>
<dbReference type="Proteomes" id="UP000028524">
    <property type="component" value="Unassembled WGS sequence"/>
</dbReference>